<protein>
    <submittedName>
        <fullName evidence="1">Uncharacterized protein</fullName>
    </submittedName>
</protein>
<evidence type="ECO:0000313" key="2">
    <source>
        <dbReference type="Proteomes" id="UP001163266"/>
    </source>
</evidence>
<gene>
    <name evidence="1" type="ORF">OMP39_15120</name>
</gene>
<name>A0ABY6MSH4_9BURK</name>
<evidence type="ECO:0000313" key="1">
    <source>
        <dbReference type="EMBL" id="UZD54973.1"/>
    </source>
</evidence>
<dbReference type="Proteomes" id="UP001163266">
    <property type="component" value="Chromosome"/>
</dbReference>
<accession>A0ABY6MSH4</accession>
<dbReference type="RefSeq" id="WP_264892674.1">
    <property type="nucleotide sequence ID" value="NZ_CP110257.1"/>
</dbReference>
<organism evidence="1 2">
    <name type="scientific">Caldimonas aquatica</name>
    <dbReference type="NCBI Taxonomy" id="376175"/>
    <lineage>
        <taxon>Bacteria</taxon>
        <taxon>Pseudomonadati</taxon>
        <taxon>Pseudomonadota</taxon>
        <taxon>Betaproteobacteria</taxon>
        <taxon>Burkholderiales</taxon>
        <taxon>Sphaerotilaceae</taxon>
        <taxon>Caldimonas</taxon>
    </lineage>
</organism>
<keyword evidence="2" id="KW-1185">Reference proteome</keyword>
<reference evidence="1" key="1">
    <citation type="submission" date="2022-10" db="EMBL/GenBank/DDBJ databases">
        <title>Complete genome sequence of Schlegelella aquatica LMG 23380.</title>
        <authorList>
            <person name="Musilova J."/>
            <person name="Kourilova X."/>
            <person name="Bezdicek M."/>
            <person name="Hermankova K."/>
            <person name="Obruca S."/>
            <person name="Sedlar K."/>
        </authorList>
    </citation>
    <scope>NUCLEOTIDE SEQUENCE</scope>
    <source>
        <strain evidence="1">LMG 23380</strain>
    </source>
</reference>
<sequence>MVVPAAALDRALLHRSPEASSLHVEPCDLRRAWGVLHRPQALPLRWEQRILMLSGLFPGRSSAWVHALEARLEALRHEAALRAQGPGEEAFSLAARAPLVSVDGHPRFAAGSCAW</sequence>
<proteinExistence type="predicted"/>
<dbReference type="EMBL" id="CP110257">
    <property type="protein sequence ID" value="UZD54973.1"/>
    <property type="molecule type" value="Genomic_DNA"/>
</dbReference>